<dbReference type="PANTHER" id="PTHR40855">
    <property type="entry name" value="DIOX_N DOMAIN-CONTAINING PROTEIN"/>
    <property type="match status" value="1"/>
</dbReference>
<protein>
    <submittedName>
        <fullName evidence="2">Ev6037 protein</fullName>
    </submittedName>
</protein>
<feature type="compositionally biased region" description="Pro residues" evidence="1">
    <location>
        <begin position="412"/>
        <end position="437"/>
    </location>
</feature>
<dbReference type="InParanoid" id="A0A024GU82"/>
<feature type="compositionally biased region" description="Pro residues" evidence="1">
    <location>
        <begin position="560"/>
        <end position="571"/>
    </location>
</feature>
<feature type="compositionally biased region" description="Pro residues" evidence="1">
    <location>
        <begin position="477"/>
        <end position="499"/>
    </location>
</feature>
<reference evidence="2 3" key="1">
    <citation type="submission" date="2012-05" db="EMBL/GenBank/DDBJ databases">
        <title>Recombination and specialization in a pathogen metapopulation.</title>
        <authorList>
            <person name="Gardiner A."/>
            <person name="Kemen E."/>
            <person name="Schultz-Larsen T."/>
            <person name="MacLean D."/>
            <person name="Van Oosterhout C."/>
            <person name="Jones J.D.G."/>
        </authorList>
    </citation>
    <scope>NUCLEOTIDE SEQUENCE [LARGE SCALE GENOMIC DNA]</scope>
    <source>
        <strain evidence="2 3">Ac Nc2</strain>
    </source>
</reference>
<feature type="compositionally biased region" description="Polar residues" evidence="1">
    <location>
        <begin position="573"/>
        <end position="584"/>
    </location>
</feature>
<evidence type="ECO:0000313" key="3">
    <source>
        <dbReference type="Proteomes" id="UP000053237"/>
    </source>
</evidence>
<feature type="region of interest" description="Disordered" evidence="1">
    <location>
        <begin position="520"/>
        <end position="584"/>
    </location>
</feature>
<feature type="region of interest" description="Disordered" evidence="1">
    <location>
        <begin position="412"/>
        <end position="501"/>
    </location>
</feature>
<organism evidence="2 3">
    <name type="scientific">Albugo candida</name>
    <dbReference type="NCBI Taxonomy" id="65357"/>
    <lineage>
        <taxon>Eukaryota</taxon>
        <taxon>Sar</taxon>
        <taxon>Stramenopiles</taxon>
        <taxon>Oomycota</taxon>
        <taxon>Peronosporomycetes</taxon>
        <taxon>Albuginales</taxon>
        <taxon>Albuginaceae</taxon>
        <taxon>Albugo</taxon>
    </lineage>
</organism>
<dbReference type="Proteomes" id="UP000053237">
    <property type="component" value="Unassembled WGS sequence"/>
</dbReference>
<accession>A0A024GU82</accession>
<evidence type="ECO:0000313" key="2">
    <source>
        <dbReference type="EMBL" id="CCI50490.1"/>
    </source>
</evidence>
<dbReference type="AlphaFoldDB" id="A0A024GU82"/>
<dbReference type="EMBL" id="CAIX01000525">
    <property type="protein sequence ID" value="CCI50490.1"/>
    <property type="molecule type" value="Genomic_DNA"/>
</dbReference>
<proteinExistence type="predicted"/>
<comment type="caution">
    <text evidence="2">The sequence shown here is derived from an EMBL/GenBank/DDBJ whole genome shotgun (WGS) entry which is preliminary data.</text>
</comment>
<dbReference type="PANTHER" id="PTHR40855:SF1">
    <property type="entry name" value="CLAVAMINATE SYNTHASE-LIKE PROTEIN"/>
    <property type="match status" value="1"/>
</dbReference>
<evidence type="ECO:0000256" key="1">
    <source>
        <dbReference type="SAM" id="MobiDB-lite"/>
    </source>
</evidence>
<keyword evidence="3" id="KW-1185">Reference proteome</keyword>
<gene>
    <name evidence="2" type="primary">Ev6037</name>
    <name evidence="2" type="ORF">BN9_122980</name>
</gene>
<name>A0A024GU82_9STRA</name>
<feature type="compositionally biased region" description="Pro residues" evidence="1">
    <location>
        <begin position="444"/>
        <end position="465"/>
    </location>
</feature>
<sequence>MRSLHQILISTSVVINVVHSSMGVPRTDHELIRSLPFIQVPSYDYGHLMDDETPQNMLLALERDGILALRNIPNYQRIRDAYFEIATKCVLEAKPEDSQYFVSSKTFADGTQRATISSEAGLNLNSAGFLADAACPGYRDRYLDFSRALENAVNTFAQALEKSSFEIYDQDQLISIREMINEATRLDHFHLYEGTENEVEANPTSNHAHRLSSEELSVSLHEDRGLFIVMASPQFSRASKQGRLNSMQVEPDDRVIMMGTGATEWLRTSHVLPPVTHGMKMLTYPSVSEERVTRAFFGKMILLPLYQRVSPSRFTFAEILNRTYRHVSGIDILEPKEIGCASSRQLVEAAKSCSVQASCEAKADVPKTDCSTICNRNHADDAENCKENCQGCQNGGKGKIVWMQCIPDSAHPPPSILTSIPPPETPPPSNIPPPPSDPQNRALPPVPAPVSPVPPTTGGPVPPTTGGPVSPTTGGPVHPPTSGPVPPTPYPDVPAPPTLPLVNPEASFAGVPAILSQDTSVEPAPIPENDQLPLTETPVIKANTGQNTSLEQQMEVESPGNPPPTTTPPSAPLSDSQDTSSSNVPRLVSHATVVCCLLLCIFTAF</sequence>
<feature type="compositionally biased region" description="Polar residues" evidence="1">
    <location>
        <begin position="543"/>
        <end position="552"/>
    </location>
</feature>
<feature type="compositionally biased region" description="Low complexity" evidence="1">
    <location>
        <begin position="466"/>
        <end position="476"/>
    </location>
</feature>
<dbReference type="OrthoDB" id="67124at2759"/>